<name>A0A167TZN7_9AGAM</name>
<dbReference type="Proteomes" id="UP000076532">
    <property type="component" value="Unassembled WGS sequence"/>
</dbReference>
<reference evidence="2 3" key="1">
    <citation type="journal article" date="2016" name="Mol. Biol. Evol.">
        <title>Comparative Genomics of Early-Diverging Mushroom-Forming Fungi Provides Insights into the Origins of Lignocellulose Decay Capabilities.</title>
        <authorList>
            <person name="Nagy L.G."/>
            <person name="Riley R."/>
            <person name="Tritt A."/>
            <person name="Adam C."/>
            <person name="Daum C."/>
            <person name="Floudas D."/>
            <person name="Sun H."/>
            <person name="Yadav J.S."/>
            <person name="Pangilinan J."/>
            <person name="Larsson K.H."/>
            <person name="Matsuura K."/>
            <person name="Barry K."/>
            <person name="Labutti K."/>
            <person name="Kuo R."/>
            <person name="Ohm R.A."/>
            <person name="Bhattacharya S.S."/>
            <person name="Shirouzu T."/>
            <person name="Yoshinaga Y."/>
            <person name="Martin F.M."/>
            <person name="Grigoriev I.V."/>
            <person name="Hibbett D.S."/>
        </authorList>
    </citation>
    <scope>NUCLEOTIDE SEQUENCE [LARGE SCALE GENOMIC DNA]</scope>
    <source>
        <strain evidence="2 3">CBS 109695</strain>
    </source>
</reference>
<protein>
    <submittedName>
        <fullName evidence="2">Uncharacterized protein</fullName>
    </submittedName>
</protein>
<accession>A0A167TZN7</accession>
<evidence type="ECO:0000313" key="2">
    <source>
        <dbReference type="EMBL" id="KZP03449.1"/>
    </source>
</evidence>
<evidence type="ECO:0000256" key="1">
    <source>
        <dbReference type="SAM" id="MobiDB-lite"/>
    </source>
</evidence>
<organism evidence="2 3">
    <name type="scientific">Athelia psychrophila</name>
    <dbReference type="NCBI Taxonomy" id="1759441"/>
    <lineage>
        <taxon>Eukaryota</taxon>
        <taxon>Fungi</taxon>
        <taxon>Dikarya</taxon>
        <taxon>Basidiomycota</taxon>
        <taxon>Agaricomycotina</taxon>
        <taxon>Agaricomycetes</taxon>
        <taxon>Agaricomycetidae</taxon>
        <taxon>Atheliales</taxon>
        <taxon>Atheliaceae</taxon>
        <taxon>Athelia</taxon>
    </lineage>
</organism>
<evidence type="ECO:0000313" key="3">
    <source>
        <dbReference type="Proteomes" id="UP000076532"/>
    </source>
</evidence>
<gene>
    <name evidence="2" type="ORF">FIBSPDRAFT_879468</name>
</gene>
<sequence length="78" mass="8664">MNHSNQPSLACTAFHSVIFNIHLLQSQRQPHGRPLDSTHSAIVYDSGPNLPHHRLPWNADPEPDPTQGYGRRASAFGL</sequence>
<dbReference type="AlphaFoldDB" id="A0A167TZN7"/>
<keyword evidence="3" id="KW-1185">Reference proteome</keyword>
<dbReference type="EMBL" id="KV418068">
    <property type="protein sequence ID" value="KZP03449.1"/>
    <property type="molecule type" value="Genomic_DNA"/>
</dbReference>
<proteinExistence type="predicted"/>
<feature type="region of interest" description="Disordered" evidence="1">
    <location>
        <begin position="58"/>
        <end position="78"/>
    </location>
</feature>